<keyword evidence="2" id="KW-1185">Reference proteome</keyword>
<sequence>MYSRFFRYPLIGSRHFFPNQPHKRNIRLGRMAPETTVDVVEQEFKNEMNEKGLVKLRETLEEEYKILQDLQSKQTECLNKITELCVKPVQKQIIEGKNMPGSFWNNKQKVMNQIGSKDDLQSREETIDWLKTRQTLYSAIQKYDPSPHMKP</sequence>
<dbReference type="AlphaFoldDB" id="A0A378LVJ5"/>
<proteinExistence type="predicted"/>
<gene>
    <name evidence="1" type="ORF">NCTC11532_03016</name>
</gene>
<dbReference type="EMBL" id="UGPB01000001">
    <property type="protein sequence ID" value="STY31684.1"/>
    <property type="molecule type" value="Genomic_DNA"/>
</dbReference>
<dbReference type="STRING" id="1122170.GCA_000701265_01479"/>
<dbReference type="Proteomes" id="UP000255297">
    <property type="component" value="Unassembled WGS sequence"/>
</dbReference>
<reference evidence="1 2" key="1">
    <citation type="submission" date="2018-06" db="EMBL/GenBank/DDBJ databases">
        <authorList>
            <consortium name="Pathogen Informatics"/>
            <person name="Doyle S."/>
        </authorList>
    </citation>
    <scope>NUCLEOTIDE SEQUENCE [LARGE SCALE GENOMIC DNA]</scope>
    <source>
        <strain evidence="1 2">NCTC11532</strain>
    </source>
</reference>
<name>A0A378LVJ5_9GAMM</name>
<accession>A0A378LVJ5</accession>
<protein>
    <submittedName>
        <fullName evidence="1">Uncharacterized protein</fullName>
    </submittedName>
</protein>
<organism evidence="1 2">
    <name type="scientific">Legionella wadsworthii</name>
    <dbReference type="NCBI Taxonomy" id="28088"/>
    <lineage>
        <taxon>Bacteria</taxon>
        <taxon>Pseudomonadati</taxon>
        <taxon>Pseudomonadota</taxon>
        <taxon>Gammaproteobacteria</taxon>
        <taxon>Legionellales</taxon>
        <taxon>Legionellaceae</taxon>
        <taxon>Legionella</taxon>
    </lineage>
</organism>
<evidence type="ECO:0000313" key="2">
    <source>
        <dbReference type="Proteomes" id="UP000255297"/>
    </source>
</evidence>
<evidence type="ECO:0000313" key="1">
    <source>
        <dbReference type="EMBL" id="STY31684.1"/>
    </source>
</evidence>